<keyword evidence="1" id="KW-0812">Transmembrane</keyword>
<dbReference type="InterPro" id="IPR000719">
    <property type="entry name" value="Prot_kinase_dom"/>
</dbReference>
<evidence type="ECO:0000259" key="2">
    <source>
        <dbReference type="PROSITE" id="PS50011"/>
    </source>
</evidence>
<evidence type="ECO:0000313" key="3">
    <source>
        <dbReference type="EMBL" id="XCM35795.1"/>
    </source>
</evidence>
<feature type="transmembrane region" description="Helical" evidence="1">
    <location>
        <begin position="477"/>
        <end position="498"/>
    </location>
</feature>
<dbReference type="PANTHER" id="PTHR30570">
    <property type="entry name" value="PERIPLASMIC PHOSPHATE BINDING COMPONENT OF PHOSPHATE ABC TRANSPORTER"/>
    <property type="match status" value="1"/>
</dbReference>
<evidence type="ECO:0000256" key="1">
    <source>
        <dbReference type="SAM" id="Phobius"/>
    </source>
</evidence>
<dbReference type="GO" id="GO:0005524">
    <property type="term" value="F:ATP binding"/>
    <property type="evidence" value="ECO:0007669"/>
    <property type="project" value="InterPro"/>
</dbReference>
<dbReference type="InterPro" id="IPR050811">
    <property type="entry name" value="Phosphate_ABC_transporter"/>
</dbReference>
<dbReference type="PANTHER" id="PTHR30570:SF1">
    <property type="entry name" value="PHOSPHATE-BINDING PROTEIN PSTS"/>
    <property type="match status" value="1"/>
</dbReference>
<dbReference type="Gene3D" id="3.40.190.10">
    <property type="entry name" value="Periplasmic binding protein-like II"/>
    <property type="match status" value="2"/>
</dbReference>
<dbReference type="AlphaFoldDB" id="A0AAU8J9J1"/>
<dbReference type="GO" id="GO:0004672">
    <property type="term" value="F:protein kinase activity"/>
    <property type="evidence" value="ECO:0007669"/>
    <property type="project" value="InterPro"/>
</dbReference>
<dbReference type="EMBL" id="CP159837">
    <property type="protein sequence ID" value="XCM35795.1"/>
    <property type="molecule type" value="Genomic_DNA"/>
</dbReference>
<dbReference type="SUPFAM" id="SSF56112">
    <property type="entry name" value="Protein kinase-like (PK-like)"/>
    <property type="match status" value="1"/>
</dbReference>
<feature type="domain" description="Protein kinase" evidence="2">
    <location>
        <begin position="174"/>
        <end position="479"/>
    </location>
</feature>
<dbReference type="RefSeq" id="WP_354634984.1">
    <property type="nucleotide sequence ID" value="NZ_CP159837.1"/>
</dbReference>
<organism evidence="3">
    <name type="scientific">Planktothricoides raciborskii GIHE-MW2</name>
    <dbReference type="NCBI Taxonomy" id="2792601"/>
    <lineage>
        <taxon>Bacteria</taxon>
        <taxon>Bacillati</taxon>
        <taxon>Cyanobacteriota</taxon>
        <taxon>Cyanophyceae</taxon>
        <taxon>Oscillatoriophycideae</taxon>
        <taxon>Oscillatoriales</taxon>
        <taxon>Oscillatoriaceae</taxon>
        <taxon>Planktothricoides</taxon>
    </lineage>
</organism>
<protein>
    <submittedName>
        <fullName evidence="3">Substrate-binding domain-containing protein</fullName>
    </submittedName>
</protein>
<dbReference type="SUPFAM" id="SSF53850">
    <property type="entry name" value="Periplasmic binding protein-like II"/>
    <property type="match status" value="1"/>
</dbReference>
<accession>A0AAU8J9J1</accession>
<keyword evidence="1" id="KW-1133">Transmembrane helix</keyword>
<name>A0AAU8J9J1_9CYAN</name>
<gene>
    <name evidence="3" type="ORF">ABWT76_004499</name>
</gene>
<dbReference type="InterPro" id="IPR011009">
    <property type="entry name" value="Kinase-like_dom_sf"/>
</dbReference>
<sequence>MSDNIGKQLLTEGKRREIAKLTSQISSRQNRLFYSVTRLVPRPFQWIVPIVMENLKKSPIKLDKLPGVNKLKKSKRFTKLIKKLPKSVRDKFAGELETQETELNLEETMTEEAVKPRIVKPLYVKYACEVGNPLFCDFPQQTVEQIADAKSCQKCRFPALLAPETKIRGSKEIYQIDNYLGHRGIGRFYQAVQISNQEALIIKEYLLPKRYFSPTETRQLKEIFLRIGGFNLADNRFQDFRLILPSEAIADANQERCYLVYHTNLYTAPTLASYLEQTGAMTSREVYQVLSQVLQSLDCLHRQKFRLRSGLVRQGIPHGNLNLETLIIVPNLQGFFIYLCDPALWEDLFYPEPNQVPARSLKQDLKDLGNLAFYLLAGDSIDRTMGYPLDPMLDANWPESVNPELKNFIFNLMELGDSLPYGKAERLRDSFASRQFDSAEMARLALLKISVNLVEKVEFTEVEKPVEEKKKRNWRQILLWIVGISSVLLVGYLIWFFLVRDRSQIKDSSVVCCVDRVSGFPTGIFSYTAKQNDTWHRVLLGENLIRQGTTLQEELAKRLNPPAKDGQEPPQIQLIYLPQASATDAIAKVRNREAYFAISNLVSVEKFYRNLIYRDLDYKIIGYDSLVFFVAFGYNQRENSIPTYLNGQITFEQLRQLYTGKITNWQELGGPDMPVKLYIPNQPEAVELFEDVVLQDRNLIREFQALQKSQQSEQQANSFVQIQPAISQPNSMTELLRGIIGDFEQEQPVGAIAFGPFSQVFNQCSVYPLALQADQKTPISPLIQNNQQPITPANDLCNNKGSYGPNLPELISQRYPLVYPLALVYLKDNRLLPVGQKFCEVMRTVEMQRLLTQTGLIPIKDLSIPRQNPETIQKKNSKNIK</sequence>
<proteinExistence type="predicted"/>
<reference evidence="3" key="1">
    <citation type="submission" date="2024-07" db="EMBL/GenBank/DDBJ databases">
        <authorList>
            <person name="Kim Y.J."/>
            <person name="Jeong J.Y."/>
        </authorList>
    </citation>
    <scope>NUCLEOTIDE SEQUENCE</scope>
    <source>
        <strain evidence="3">GIHE-MW2</strain>
    </source>
</reference>
<keyword evidence="1" id="KW-0472">Membrane</keyword>
<dbReference type="PROSITE" id="PS50011">
    <property type="entry name" value="PROTEIN_KINASE_DOM"/>
    <property type="match status" value="1"/>
</dbReference>